<dbReference type="Proteomes" id="UP001140234">
    <property type="component" value="Unassembled WGS sequence"/>
</dbReference>
<keyword evidence="2" id="KW-1185">Reference proteome</keyword>
<name>A0ACC1JXU9_9FUNG</name>
<sequence>MTLEGIDVHAFVQALSVPTEEALGVLSQIQRQPAAWQLAFDLLASGDATCRFYGAHTLQAKIAQDWDTLDDERQDALRGELIRLVVENSSGPASVLKKTTQALATYALITVPERWEGFLPSAMEAIQERAGAAASGAAILDLLEVFPEELNRAVVGSSRHGKLVQDVKASLPAVLQILTGVVRGLPGSPPAGAGPGFVQQLGRSADGRVRAWRAILQWLQFGVSDGEVFVGLLEVCLDQLRALATHQLSGDAHADADEIAAAAAVAEDMLSNTHMAARYTRSIGALALERFGEPWAAQALAQCAEGGHAEDALAWGAMLISFGETFTEFVVGHVCDPALGPHVGAYLRLMLALTRFPGTHGVDEEISDQPLNFWYLLQEALVDYEMDADADSDAGKAAVAATRTAVGQAYVELLTALVAKCAFPAAAAGAWLDASRDERERFMGYRREAGDALLNAYYVLRGGMLGLLVDETLGSMAGFSMAHWQHVEALLFALRCIGEAVPDAEDAHLPRLFSADMLAERFMPVLQAAPAGDRAAQWALQTVKTAVVSLIGAYGDWWRGHPELLTVVVPCVTASLSQPSLVQAAVAAFRRICESCRDQLTAASEGMVALARDVLLAGPAVPAREQQRVFESVAEVVMALPPHEQPSALAPLASALIVAIYDDVARAEAATDPDVVGALTDHLRLVDALARGLQFPDEVEEHALAGDPDAGAALATAAQCYQAAAGLDEFRASLLGALGRILELPVWPRDPRTGLAEIDDALLEGLLAVVNSSARRGPHAFALDFGHVTELIGRAWDVLVARRSDAGERAFGRRWADQCPPLLQCISQLATVYAAPPAAWHAARPSVAEMDHTLGALLGRAIGDTCAGIAREADPPTAAIEQQPVIVEYLLDLCTRALQTRPEHLASGERAAVASLCELSTHALLVPSRLALKPTAYFLAALIRLSASAAGESQRAAAAGALLRPMWDQYGPAWLQATLAGIGGMHPRSLLPNLTELLFAMAKHHPSTTRQWIALLLAERDFPSPHVDDGAKRQFASQLLATRSFVRAKAIVAEFSTRCRNIQGTMYAA</sequence>
<protein>
    <submittedName>
        <fullName evidence="1">Uncharacterized protein</fullName>
    </submittedName>
</protein>
<dbReference type="EMBL" id="JANBUJ010000938">
    <property type="protein sequence ID" value="KAJ2769436.1"/>
    <property type="molecule type" value="Genomic_DNA"/>
</dbReference>
<reference evidence="1" key="1">
    <citation type="submission" date="2022-07" db="EMBL/GenBank/DDBJ databases">
        <title>Phylogenomic reconstructions and comparative analyses of Kickxellomycotina fungi.</title>
        <authorList>
            <person name="Reynolds N.K."/>
            <person name="Stajich J.E."/>
            <person name="Barry K."/>
            <person name="Grigoriev I.V."/>
            <person name="Crous P."/>
            <person name="Smith M.E."/>
        </authorList>
    </citation>
    <scope>NUCLEOTIDE SEQUENCE</scope>
    <source>
        <strain evidence="1">CBS 109366</strain>
    </source>
</reference>
<comment type="caution">
    <text evidence="1">The sequence shown here is derived from an EMBL/GenBank/DDBJ whole genome shotgun (WGS) entry which is preliminary data.</text>
</comment>
<accession>A0ACC1JXU9</accession>
<evidence type="ECO:0000313" key="2">
    <source>
        <dbReference type="Proteomes" id="UP001140234"/>
    </source>
</evidence>
<evidence type="ECO:0000313" key="1">
    <source>
        <dbReference type="EMBL" id="KAJ2769436.1"/>
    </source>
</evidence>
<proteinExistence type="predicted"/>
<organism evidence="1 2">
    <name type="scientific">Coemansia nantahalensis</name>
    <dbReference type="NCBI Taxonomy" id="2789366"/>
    <lineage>
        <taxon>Eukaryota</taxon>
        <taxon>Fungi</taxon>
        <taxon>Fungi incertae sedis</taxon>
        <taxon>Zoopagomycota</taxon>
        <taxon>Kickxellomycotina</taxon>
        <taxon>Kickxellomycetes</taxon>
        <taxon>Kickxellales</taxon>
        <taxon>Kickxellaceae</taxon>
        <taxon>Coemansia</taxon>
    </lineage>
</organism>
<gene>
    <name evidence="1" type="ORF">IWQ57_003107</name>
</gene>